<dbReference type="AlphaFoldDB" id="G4Z9A7"/>
<organism evidence="1 2">
    <name type="scientific">Phytophthora sojae (strain P6497)</name>
    <name type="common">Soybean stem and root rot agent</name>
    <name type="synonym">Phytophthora megasperma f. sp. glycines</name>
    <dbReference type="NCBI Taxonomy" id="1094619"/>
    <lineage>
        <taxon>Eukaryota</taxon>
        <taxon>Sar</taxon>
        <taxon>Stramenopiles</taxon>
        <taxon>Oomycota</taxon>
        <taxon>Peronosporomycetes</taxon>
        <taxon>Peronosporales</taxon>
        <taxon>Peronosporaceae</taxon>
        <taxon>Phytophthora</taxon>
    </lineage>
</organism>
<protein>
    <recommendedName>
        <fullName evidence="3">Helix-turn-helix domain-containing protein</fullName>
    </recommendedName>
</protein>
<feature type="non-terminal residue" evidence="1">
    <location>
        <position position="56"/>
    </location>
</feature>
<gene>
    <name evidence="1" type="ORF">PHYSODRAFT_377827</name>
</gene>
<dbReference type="GeneID" id="20650606"/>
<dbReference type="KEGG" id="psoj:PHYSODRAFT_377827"/>
<keyword evidence="2" id="KW-1185">Reference proteome</keyword>
<evidence type="ECO:0000313" key="1">
    <source>
        <dbReference type="EMBL" id="EGZ21908.1"/>
    </source>
</evidence>
<dbReference type="Proteomes" id="UP000002640">
    <property type="component" value="Unassembled WGS sequence"/>
</dbReference>
<reference evidence="1 2" key="1">
    <citation type="journal article" date="2006" name="Science">
        <title>Phytophthora genome sequences uncover evolutionary origins and mechanisms of pathogenesis.</title>
        <authorList>
            <person name="Tyler B.M."/>
            <person name="Tripathy S."/>
            <person name="Zhang X."/>
            <person name="Dehal P."/>
            <person name="Jiang R.H."/>
            <person name="Aerts A."/>
            <person name="Arredondo F.D."/>
            <person name="Baxter L."/>
            <person name="Bensasson D."/>
            <person name="Beynon J.L."/>
            <person name="Chapman J."/>
            <person name="Damasceno C.M."/>
            <person name="Dorrance A.E."/>
            <person name="Dou D."/>
            <person name="Dickerman A.W."/>
            <person name="Dubchak I.L."/>
            <person name="Garbelotto M."/>
            <person name="Gijzen M."/>
            <person name="Gordon S.G."/>
            <person name="Govers F."/>
            <person name="Grunwald N.J."/>
            <person name="Huang W."/>
            <person name="Ivors K.L."/>
            <person name="Jones R.W."/>
            <person name="Kamoun S."/>
            <person name="Krampis K."/>
            <person name="Lamour K.H."/>
            <person name="Lee M.K."/>
            <person name="McDonald W.H."/>
            <person name="Medina M."/>
            <person name="Meijer H.J."/>
            <person name="Nordberg E.K."/>
            <person name="Maclean D.J."/>
            <person name="Ospina-Giraldo M.D."/>
            <person name="Morris P.F."/>
            <person name="Phuntumart V."/>
            <person name="Putnam N.H."/>
            <person name="Rash S."/>
            <person name="Rose J.K."/>
            <person name="Sakihama Y."/>
            <person name="Salamov A.A."/>
            <person name="Savidor A."/>
            <person name="Scheuring C.F."/>
            <person name="Smith B.M."/>
            <person name="Sobral B.W."/>
            <person name="Terry A."/>
            <person name="Torto-Alalibo T.A."/>
            <person name="Win J."/>
            <person name="Xu Z."/>
            <person name="Zhang H."/>
            <person name="Grigoriev I.V."/>
            <person name="Rokhsar D.S."/>
            <person name="Boore J.L."/>
        </authorList>
    </citation>
    <scope>NUCLEOTIDE SEQUENCE [LARGE SCALE GENOMIC DNA]</scope>
    <source>
        <strain evidence="1 2">P6497</strain>
    </source>
</reference>
<dbReference type="InParanoid" id="G4Z9A7"/>
<accession>G4Z9A7</accession>
<evidence type="ECO:0008006" key="3">
    <source>
        <dbReference type="Google" id="ProtNLM"/>
    </source>
</evidence>
<proteinExistence type="predicted"/>
<name>G4Z9A7_PHYSP</name>
<evidence type="ECO:0000313" key="2">
    <source>
        <dbReference type="Proteomes" id="UP000002640"/>
    </source>
</evidence>
<sequence length="56" mass="6485">MTISIDMRWRSIVLTYFYDIDLTVVASVMGVSTRSISGWGYLFRRRGNVIPNARIE</sequence>
<dbReference type="EMBL" id="JH159153">
    <property type="protein sequence ID" value="EGZ21908.1"/>
    <property type="molecule type" value="Genomic_DNA"/>
</dbReference>
<dbReference type="RefSeq" id="XP_009524625.1">
    <property type="nucleotide sequence ID" value="XM_009526330.1"/>
</dbReference>